<name>A0A813D872_POLGL</name>
<reference evidence="3" key="1">
    <citation type="submission" date="2021-02" db="EMBL/GenBank/DDBJ databases">
        <authorList>
            <person name="Dougan E. K."/>
            <person name="Rhodes N."/>
            <person name="Thang M."/>
            <person name="Chan C."/>
        </authorList>
    </citation>
    <scope>NUCLEOTIDE SEQUENCE</scope>
</reference>
<gene>
    <name evidence="3" type="ORF">PGLA1383_LOCUS1005</name>
</gene>
<evidence type="ECO:0000313" key="4">
    <source>
        <dbReference type="Proteomes" id="UP000654075"/>
    </source>
</evidence>
<evidence type="ECO:0000256" key="1">
    <source>
        <dbReference type="PROSITE-ProRule" id="PRU00175"/>
    </source>
</evidence>
<dbReference type="PROSITE" id="PS50089">
    <property type="entry name" value="ZF_RING_2"/>
    <property type="match status" value="1"/>
</dbReference>
<dbReference type="SUPFAM" id="SSF57850">
    <property type="entry name" value="RING/U-box"/>
    <property type="match status" value="1"/>
</dbReference>
<protein>
    <recommendedName>
        <fullName evidence="2">RING-type domain-containing protein</fullName>
    </recommendedName>
</protein>
<organism evidence="3 4">
    <name type="scientific">Polarella glacialis</name>
    <name type="common">Dinoflagellate</name>
    <dbReference type="NCBI Taxonomy" id="89957"/>
    <lineage>
        <taxon>Eukaryota</taxon>
        <taxon>Sar</taxon>
        <taxon>Alveolata</taxon>
        <taxon>Dinophyceae</taxon>
        <taxon>Suessiales</taxon>
        <taxon>Suessiaceae</taxon>
        <taxon>Polarella</taxon>
    </lineage>
</organism>
<keyword evidence="1" id="KW-0863">Zinc-finger</keyword>
<feature type="non-terminal residue" evidence="3">
    <location>
        <position position="1"/>
    </location>
</feature>
<feature type="non-terminal residue" evidence="3">
    <location>
        <position position="279"/>
    </location>
</feature>
<dbReference type="EMBL" id="CAJNNV010000265">
    <property type="protein sequence ID" value="CAE8581999.1"/>
    <property type="molecule type" value="Genomic_DNA"/>
</dbReference>
<evidence type="ECO:0000259" key="2">
    <source>
        <dbReference type="PROSITE" id="PS50089"/>
    </source>
</evidence>
<dbReference type="GO" id="GO:0008270">
    <property type="term" value="F:zinc ion binding"/>
    <property type="evidence" value="ECO:0007669"/>
    <property type="project" value="UniProtKB-KW"/>
</dbReference>
<dbReference type="Gene3D" id="3.30.40.10">
    <property type="entry name" value="Zinc/RING finger domain, C3HC4 (zinc finger)"/>
    <property type="match status" value="1"/>
</dbReference>
<keyword evidence="4" id="KW-1185">Reference proteome</keyword>
<dbReference type="Proteomes" id="UP000654075">
    <property type="component" value="Unassembled WGS sequence"/>
</dbReference>
<sequence length="279" mass="30061">VRLAVSSQQVWDESSRSHWMRAWWIVWLLQAPFWLAVLPSSSVLLVHEQVNFAVTVHHAVLRHLGRGMMQLPSAGIVAYTDSSQRSNFMKIMSARCGLPLLYVLGNGLPSDWKQVAILLALDVGPPMVSVLAKQAGLCSRRSTLGLSRPWQLSYPPAHDSSAAGVGDEDECSEHGSCPICFGNFCCPGGGTVVARMAVAIQHTSAPGLSVARLRSTPASASLSAARTRCSWMGGRIAETRCGHRFHAECIAKAAETMPRCPQCRAGLGSASHQLHLPSE</sequence>
<dbReference type="Pfam" id="PF13639">
    <property type="entry name" value="zf-RING_2"/>
    <property type="match status" value="1"/>
</dbReference>
<comment type="caution">
    <text evidence="3">The sequence shown here is derived from an EMBL/GenBank/DDBJ whole genome shotgun (WGS) entry which is preliminary data.</text>
</comment>
<proteinExistence type="predicted"/>
<evidence type="ECO:0000313" key="3">
    <source>
        <dbReference type="EMBL" id="CAE8581999.1"/>
    </source>
</evidence>
<feature type="domain" description="RING-type" evidence="2">
    <location>
        <begin position="241"/>
        <end position="264"/>
    </location>
</feature>
<dbReference type="InterPro" id="IPR001841">
    <property type="entry name" value="Znf_RING"/>
</dbReference>
<dbReference type="InterPro" id="IPR013083">
    <property type="entry name" value="Znf_RING/FYVE/PHD"/>
</dbReference>
<keyword evidence="1" id="KW-0862">Zinc</keyword>
<accession>A0A813D872</accession>
<keyword evidence="1" id="KW-0479">Metal-binding</keyword>
<dbReference type="AlphaFoldDB" id="A0A813D872"/>